<proteinExistence type="predicted"/>
<evidence type="ECO:0000259" key="3">
    <source>
        <dbReference type="Pfam" id="PF09423"/>
    </source>
</evidence>
<feature type="signal peptide" evidence="2">
    <location>
        <begin position="1"/>
        <end position="24"/>
    </location>
</feature>
<name>A0A934RX00_9BACT</name>
<evidence type="ECO:0000313" key="5">
    <source>
        <dbReference type="EMBL" id="MBK1878066.1"/>
    </source>
</evidence>
<accession>A0A934RX00</accession>
<feature type="region of interest" description="Disordered" evidence="1">
    <location>
        <begin position="428"/>
        <end position="453"/>
    </location>
</feature>
<evidence type="ECO:0000256" key="1">
    <source>
        <dbReference type="SAM" id="MobiDB-lite"/>
    </source>
</evidence>
<dbReference type="Gene3D" id="2.60.40.380">
    <property type="entry name" value="Purple acid phosphatase-like, N-terminal"/>
    <property type="match status" value="1"/>
</dbReference>
<dbReference type="InterPro" id="IPR038607">
    <property type="entry name" value="PhoD-like_sf"/>
</dbReference>
<dbReference type="PANTHER" id="PTHR33987:SF1">
    <property type="entry name" value="CALCINEURIN-LIKE METALLO-PHOSPHOESTERASE SUPERFAMILY PROTEIN"/>
    <property type="match status" value="1"/>
</dbReference>
<dbReference type="PANTHER" id="PTHR33987">
    <property type="entry name" value="CALCINEURIN-LIKE METALLO-PHOSPHOESTERASE SUPERFAMILY PROTEIN"/>
    <property type="match status" value="1"/>
</dbReference>
<keyword evidence="6" id="KW-1185">Reference proteome</keyword>
<dbReference type="Proteomes" id="UP000617628">
    <property type="component" value="Unassembled WGS sequence"/>
</dbReference>
<sequence>MRINSIRLALLASCATLSALAATAAPKLMQGPMLGHVDQSSAQIWARVAGEADLSILYSKSPNFTEALESPAIRATAENDYCVQATIDGLEAGSFYYYQVLVDGEPLASPRENEGYPLLTAPPSDMEVQFTVAFGAGAKTEIDGMQAIWLQVQNARPHAFFWLGDNESAEGLAPAFQAEQYRKQRSIPFLQPLLRSIPQMATWDGPGVDEAKSFEVFQRYWANPAYGTTEAPGSYFKHNYGGVDFFVLDTYSYRQNDESATLLGETQIQWLKSELEASEAPFKVLLSSSSWTDIKEHTDSTWMAFPEERDELLGYITQQDIPGVILVSGDNDQAEIKAIPMSNAGGYDFYELVSSPLAQDPTATFDEQDPSTIHIHEPYSTTMNFGLLSFDMTGEDPSFAYEVINVFGESVFPALEVKASELKNGTASWQTKVDDPETYANVPPAAPSEAVVQ</sequence>
<protein>
    <submittedName>
        <fullName evidence="5">Alkaline phosphatase D family protein</fullName>
    </submittedName>
</protein>
<evidence type="ECO:0000256" key="2">
    <source>
        <dbReference type="SAM" id="SignalP"/>
    </source>
</evidence>
<evidence type="ECO:0000313" key="6">
    <source>
        <dbReference type="Proteomes" id="UP000617628"/>
    </source>
</evidence>
<dbReference type="InterPro" id="IPR032093">
    <property type="entry name" value="PhoD_N"/>
</dbReference>
<dbReference type="InterPro" id="IPR018946">
    <property type="entry name" value="PhoD-like_MPP"/>
</dbReference>
<dbReference type="SUPFAM" id="SSF56300">
    <property type="entry name" value="Metallo-dependent phosphatases"/>
    <property type="match status" value="1"/>
</dbReference>
<feature type="domain" description="PhoD-like phosphatase metallophosphatase" evidence="3">
    <location>
        <begin position="234"/>
        <end position="367"/>
    </location>
</feature>
<dbReference type="EMBL" id="JAENIL010000025">
    <property type="protein sequence ID" value="MBK1878066.1"/>
    <property type="molecule type" value="Genomic_DNA"/>
</dbReference>
<dbReference type="InterPro" id="IPR029052">
    <property type="entry name" value="Metallo-depent_PP-like"/>
</dbReference>
<organism evidence="5 6">
    <name type="scientific">Pelagicoccus mobilis</name>
    <dbReference type="NCBI Taxonomy" id="415221"/>
    <lineage>
        <taxon>Bacteria</taxon>
        <taxon>Pseudomonadati</taxon>
        <taxon>Verrucomicrobiota</taxon>
        <taxon>Opitutia</taxon>
        <taxon>Puniceicoccales</taxon>
        <taxon>Pelagicoccaceae</taxon>
        <taxon>Pelagicoccus</taxon>
    </lineage>
</organism>
<evidence type="ECO:0000259" key="4">
    <source>
        <dbReference type="Pfam" id="PF16655"/>
    </source>
</evidence>
<feature type="chain" id="PRO_5036691240" evidence="2">
    <location>
        <begin position="25"/>
        <end position="453"/>
    </location>
</feature>
<dbReference type="AlphaFoldDB" id="A0A934RX00"/>
<reference evidence="5" key="1">
    <citation type="submission" date="2021-01" db="EMBL/GenBank/DDBJ databases">
        <title>Modified the classification status of verrucomicrobia.</title>
        <authorList>
            <person name="Feng X."/>
        </authorList>
    </citation>
    <scope>NUCLEOTIDE SEQUENCE</scope>
    <source>
        <strain evidence="5">KCTC 13126</strain>
    </source>
</reference>
<feature type="domain" description="Phospholipase D N-terminal" evidence="4">
    <location>
        <begin position="33"/>
        <end position="104"/>
    </location>
</feature>
<dbReference type="Gene3D" id="3.60.21.70">
    <property type="entry name" value="PhoD-like phosphatase"/>
    <property type="match status" value="1"/>
</dbReference>
<comment type="caution">
    <text evidence="5">The sequence shown here is derived from an EMBL/GenBank/DDBJ whole genome shotgun (WGS) entry which is preliminary data.</text>
</comment>
<keyword evidence="2" id="KW-0732">Signal</keyword>
<dbReference type="RefSeq" id="WP_200356279.1">
    <property type="nucleotide sequence ID" value="NZ_JAENIL010000025.1"/>
</dbReference>
<gene>
    <name evidence="5" type="ORF">JIN87_14400</name>
</gene>
<dbReference type="Pfam" id="PF16655">
    <property type="entry name" value="PhoD_N"/>
    <property type="match status" value="1"/>
</dbReference>
<dbReference type="Pfam" id="PF09423">
    <property type="entry name" value="PhoD"/>
    <property type="match status" value="1"/>
</dbReference>